<dbReference type="RefSeq" id="XP_010490967.1">
    <property type="nucleotide sequence ID" value="XM_010492665.2"/>
</dbReference>
<organism evidence="1 2">
    <name type="scientific">Camelina sativa</name>
    <name type="common">False flax</name>
    <name type="synonym">Myagrum sativum</name>
    <dbReference type="NCBI Taxonomy" id="90675"/>
    <lineage>
        <taxon>Eukaryota</taxon>
        <taxon>Viridiplantae</taxon>
        <taxon>Streptophyta</taxon>
        <taxon>Embryophyta</taxon>
        <taxon>Tracheophyta</taxon>
        <taxon>Spermatophyta</taxon>
        <taxon>Magnoliopsida</taxon>
        <taxon>eudicotyledons</taxon>
        <taxon>Gunneridae</taxon>
        <taxon>Pentapetalae</taxon>
        <taxon>rosids</taxon>
        <taxon>malvids</taxon>
        <taxon>Brassicales</taxon>
        <taxon>Brassicaceae</taxon>
        <taxon>Camelineae</taxon>
        <taxon>Camelina</taxon>
    </lineage>
</organism>
<dbReference type="Proteomes" id="UP000694864">
    <property type="component" value="Chromosome 20"/>
</dbReference>
<name>A0ABM0XTV6_CAMSA</name>
<sequence>MVISLSIVPQKQPPGSASTTPLFVVDEAPLSDDVTVVKSSSFVSEIGVSSHRESHTFSVDTNIAGAGTADFDGANLTPHVLTILMVPERM</sequence>
<keyword evidence="1" id="KW-1185">Reference proteome</keyword>
<evidence type="ECO:0000313" key="1">
    <source>
        <dbReference type="Proteomes" id="UP000694864"/>
    </source>
</evidence>
<protein>
    <submittedName>
        <fullName evidence="2">Crossover junction endonuclease EME1A-like</fullName>
    </submittedName>
</protein>
<proteinExistence type="predicted"/>
<reference evidence="2" key="2">
    <citation type="submission" date="2025-08" db="UniProtKB">
        <authorList>
            <consortium name="RefSeq"/>
        </authorList>
    </citation>
    <scope>IDENTIFICATION</scope>
    <source>
        <tissue evidence="2">Leaf</tissue>
    </source>
</reference>
<dbReference type="GeneID" id="104768645"/>
<accession>A0ABM0XTV6</accession>
<reference evidence="1" key="1">
    <citation type="journal article" date="2014" name="Nat. Commun.">
        <title>The emerging biofuel crop Camelina sativa retains a highly undifferentiated hexaploid genome structure.</title>
        <authorList>
            <person name="Kagale S."/>
            <person name="Koh C."/>
            <person name="Nixon J."/>
            <person name="Bollina V."/>
            <person name="Clarke W.E."/>
            <person name="Tuteja R."/>
            <person name="Spillane C."/>
            <person name="Robinson S.J."/>
            <person name="Links M.G."/>
            <person name="Clarke C."/>
            <person name="Higgins E.E."/>
            <person name="Huebert T."/>
            <person name="Sharpe A.G."/>
            <person name="Parkin I.A."/>
        </authorList>
    </citation>
    <scope>NUCLEOTIDE SEQUENCE [LARGE SCALE GENOMIC DNA]</scope>
    <source>
        <strain evidence="1">cv. DH55</strain>
    </source>
</reference>
<evidence type="ECO:0000313" key="2">
    <source>
        <dbReference type="RefSeq" id="XP_010490967.1"/>
    </source>
</evidence>
<gene>
    <name evidence="2" type="primary">LOC104768645</name>
</gene>